<dbReference type="GO" id="GO:0051287">
    <property type="term" value="F:NAD binding"/>
    <property type="evidence" value="ECO:0007669"/>
    <property type="project" value="InterPro"/>
</dbReference>
<dbReference type="InterPro" id="IPR028356">
    <property type="entry name" value="UDPglc_DH_euk"/>
</dbReference>
<dbReference type="GO" id="GO:0005634">
    <property type="term" value="C:nucleus"/>
    <property type="evidence" value="ECO:0007669"/>
    <property type="project" value="TreeGrafter"/>
</dbReference>
<dbReference type="PANTHER" id="PTHR11374">
    <property type="entry name" value="UDP-GLUCOSE DEHYDROGENASE/UDP-MANNAC DEHYDROGENASE"/>
    <property type="match status" value="1"/>
</dbReference>
<dbReference type="OrthoDB" id="5059218at2759"/>
<dbReference type="InterPro" id="IPR001732">
    <property type="entry name" value="UDP-Glc/GDP-Man_DH_N"/>
</dbReference>
<comment type="catalytic activity">
    <reaction evidence="1">
        <text>UDP-alpha-D-glucose + 2 NAD(+) + H2O = UDP-alpha-D-glucuronate + 2 NADH + 3 H(+)</text>
        <dbReference type="Rhea" id="RHEA:23596"/>
        <dbReference type="ChEBI" id="CHEBI:15377"/>
        <dbReference type="ChEBI" id="CHEBI:15378"/>
        <dbReference type="ChEBI" id="CHEBI:57540"/>
        <dbReference type="ChEBI" id="CHEBI:57945"/>
        <dbReference type="ChEBI" id="CHEBI:58052"/>
        <dbReference type="ChEBI" id="CHEBI:58885"/>
        <dbReference type="EC" id="1.1.1.22"/>
    </reaction>
</comment>
<evidence type="ECO:0000313" key="3">
    <source>
        <dbReference type="EMBL" id="KII60811.1"/>
    </source>
</evidence>
<dbReference type="Proteomes" id="UP000031668">
    <property type="component" value="Unassembled WGS sequence"/>
</dbReference>
<dbReference type="SUPFAM" id="SSF51735">
    <property type="entry name" value="NAD(P)-binding Rossmann-fold domains"/>
    <property type="match status" value="1"/>
</dbReference>
<dbReference type="Pfam" id="PF03721">
    <property type="entry name" value="UDPG_MGDP_dh_N"/>
    <property type="match status" value="1"/>
</dbReference>
<dbReference type="GO" id="GO:0006024">
    <property type="term" value="P:glycosaminoglycan biosynthetic process"/>
    <property type="evidence" value="ECO:0007669"/>
    <property type="project" value="TreeGrafter"/>
</dbReference>
<evidence type="ECO:0000256" key="1">
    <source>
        <dbReference type="ARBA" id="ARBA00047473"/>
    </source>
</evidence>
<comment type="caution">
    <text evidence="3">The sequence shown here is derived from an EMBL/GenBank/DDBJ whole genome shotgun (WGS) entry which is preliminary data.</text>
</comment>
<proteinExistence type="predicted"/>
<dbReference type="EMBL" id="JWZT01005421">
    <property type="protein sequence ID" value="KII60811.1"/>
    <property type="molecule type" value="Genomic_DNA"/>
</dbReference>
<protein>
    <submittedName>
        <fullName evidence="3">UDP-glucose 6-dehydrogenase</fullName>
    </submittedName>
</protein>
<name>A0A0C2MGI8_THEKT</name>
<dbReference type="InterPro" id="IPR036291">
    <property type="entry name" value="NAD(P)-bd_dom_sf"/>
</dbReference>
<gene>
    <name evidence="3" type="ORF">RF11_10879</name>
</gene>
<dbReference type="AlphaFoldDB" id="A0A0C2MGI8"/>
<evidence type="ECO:0000313" key="4">
    <source>
        <dbReference type="Proteomes" id="UP000031668"/>
    </source>
</evidence>
<evidence type="ECO:0000259" key="2">
    <source>
        <dbReference type="Pfam" id="PF03721"/>
    </source>
</evidence>
<feature type="domain" description="UDP-glucose/GDP-mannose dehydrogenase N-terminal" evidence="2">
    <location>
        <begin position="17"/>
        <end position="101"/>
    </location>
</feature>
<dbReference type="PANTHER" id="PTHR11374:SF3">
    <property type="entry name" value="UDP-GLUCOSE 6-DEHYDROGENASE"/>
    <property type="match status" value="1"/>
</dbReference>
<organism evidence="3 4">
    <name type="scientific">Thelohanellus kitauei</name>
    <name type="common">Myxosporean</name>
    <dbReference type="NCBI Taxonomy" id="669202"/>
    <lineage>
        <taxon>Eukaryota</taxon>
        <taxon>Metazoa</taxon>
        <taxon>Cnidaria</taxon>
        <taxon>Myxozoa</taxon>
        <taxon>Myxosporea</taxon>
        <taxon>Bivalvulida</taxon>
        <taxon>Platysporina</taxon>
        <taxon>Myxobolidae</taxon>
        <taxon>Thelohanellus</taxon>
    </lineage>
</organism>
<accession>A0A0C2MGI8</accession>
<sequence>MDITENGVADHEIFVKNVVYIGAGYVGAVNSIVMALKCPDIKVTVVDHNRELIDAWNSGHPPISEPQLDELYQKVKSVNLEFSHDLISSLKEGDLIFICVGYTCSK</sequence>
<keyword evidence="4" id="KW-1185">Reference proteome</keyword>
<reference evidence="3 4" key="1">
    <citation type="journal article" date="2014" name="Genome Biol. Evol.">
        <title>The genome of the myxosporean Thelohanellus kitauei shows adaptations to nutrient acquisition within its fish host.</title>
        <authorList>
            <person name="Yang Y."/>
            <person name="Xiong J."/>
            <person name="Zhou Z."/>
            <person name="Huo F."/>
            <person name="Miao W."/>
            <person name="Ran C."/>
            <person name="Liu Y."/>
            <person name="Zhang J."/>
            <person name="Feng J."/>
            <person name="Wang M."/>
            <person name="Wang M."/>
            <person name="Wang L."/>
            <person name="Yao B."/>
        </authorList>
    </citation>
    <scope>NUCLEOTIDE SEQUENCE [LARGE SCALE GENOMIC DNA]</scope>
    <source>
        <strain evidence="3">Wuqing</strain>
    </source>
</reference>
<dbReference type="GO" id="GO:0003979">
    <property type="term" value="F:UDP-glucose 6-dehydrogenase activity"/>
    <property type="evidence" value="ECO:0007669"/>
    <property type="project" value="UniProtKB-EC"/>
</dbReference>
<dbReference type="Gene3D" id="3.40.50.720">
    <property type="entry name" value="NAD(P)-binding Rossmann-like Domain"/>
    <property type="match status" value="1"/>
</dbReference>